<keyword evidence="4" id="KW-0853">WD repeat</keyword>
<proteinExistence type="inferred from homology"/>
<evidence type="ECO:0000256" key="9">
    <source>
        <dbReference type="SAM" id="MobiDB-lite"/>
    </source>
</evidence>
<feature type="region of interest" description="Disordered" evidence="9">
    <location>
        <begin position="485"/>
        <end position="619"/>
    </location>
</feature>
<keyword evidence="7 8" id="KW-0648">Protein biosynthesis</keyword>
<feature type="compositionally biased region" description="Low complexity" evidence="9">
    <location>
        <begin position="582"/>
        <end position="599"/>
    </location>
</feature>
<evidence type="ECO:0000256" key="3">
    <source>
        <dbReference type="ARBA" id="ARBA00022540"/>
    </source>
</evidence>
<protein>
    <recommendedName>
        <fullName evidence="2 8">Eukaryotic translation initiation factor 2A</fullName>
        <shortName evidence="8">eIF-2A</shortName>
    </recommendedName>
</protein>
<dbReference type="Pfam" id="PF08662">
    <property type="entry name" value="eIF2A"/>
    <property type="match status" value="1"/>
</dbReference>
<dbReference type="InterPro" id="IPR011387">
    <property type="entry name" value="TIF2A"/>
</dbReference>
<keyword evidence="3 8" id="KW-0396">Initiation factor</keyword>
<dbReference type="InterPro" id="IPR015943">
    <property type="entry name" value="WD40/YVTN_repeat-like_dom_sf"/>
</dbReference>
<evidence type="ECO:0000256" key="1">
    <source>
        <dbReference type="ARBA" id="ARBA00009573"/>
    </source>
</evidence>
<dbReference type="GO" id="GO:0006417">
    <property type="term" value="P:regulation of translation"/>
    <property type="evidence" value="ECO:0007669"/>
    <property type="project" value="UniProtKB-KW"/>
</dbReference>
<dbReference type="PIRSF" id="PIRSF017222">
    <property type="entry name" value="eIF2A"/>
    <property type="match status" value="1"/>
</dbReference>
<comment type="caution">
    <text evidence="11">The sequence shown here is derived from an EMBL/GenBank/DDBJ whole genome shotgun (WGS) entry which is preliminary data.</text>
</comment>
<evidence type="ECO:0000256" key="4">
    <source>
        <dbReference type="ARBA" id="ARBA00022574"/>
    </source>
</evidence>
<dbReference type="SUPFAM" id="SSF69322">
    <property type="entry name" value="Tricorn protease domain 2"/>
    <property type="match status" value="1"/>
</dbReference>
<reference evidence="11" key="1">
    <citation type="submission" date="2020-07" db="EMBL/GenBank/DDBJ databases">
        <title>Draft Genome Sequence of a Deep-Sea Yeast, Naganishia (Cryptococcus) liquefaciens strain N6.</title>
        <authorList>
            <person name="Han Y.W."/>
            <person name="Kajitani R."/>
            <person name="Morimoto H."/>
            <person name="Parhat M."/>
            <person name="Tsubouchi H."/>
            <person name="Bakenova O."/>
            <person name="Ogata M."/>
            <person name="Argunhan B."/>
            <person name="Aoki R."/>
            <person name="Kajiwara S."/>
            <person name="Itoh T."/>
            <person name="Iwasaki H."/>
        </authorList>
    </citation>
    <scope>NUCLEOTIDE SEQUENCE</scope>
    <source>
        <strain evidence="11">N6</strain>
    </source>
</reference>
<evidence type="ECO:0000256" key="5">
    <source>
        <dbReference type="ARBA" id="ARBA00022737"/>
    </source>
</evidence>
<dbReference type="Gene3D" id="2.130.10.10">
    <property type="entry name" value="YVTN repeat-like/Quinoprotein amine dehydrogenase"/>
    <property type="match status" value="1"/>
</dbReference>
<dbReference type="OrthoDB" id="2194683at2759"/>
<evidence type="ECO:0000256" key="8">
    <source>
        <dbReference type="PIRNR" id="PIRNR017222"/>
    </source>
</evidence>
<sequence length="677" mass="73001">MDYTPQYAYRAQKSIGLVDAHPSYVDSASLSARAASAKSFKYSPSGKTFGYIVGTTVHLVSTRSAVASRSLELPNAMDMAFSPKGRFLFTWERLTKVEDGEAGHKNLKVWWLGSEDEQSTEATPREIAGFQQKSFADWQPLVNDNETHLLRISGPSEISIFELATETPDIASFSPETDIKMIAGAHGLLSPVSKLRVDGPAIRSIWLSPSKPSAANGTTTPVAPVSQGKEGVAIWTAEYKGAPANVSLYTIRDLIDAVSSKGGSGPLPITQARKNFFKGDKVSLKWNKTGNIALFLTTSDVDASGKSYYGETNLYLINLNGQYECKVTLDKEGPIHDFAWNPNSREFAVTFGYVPARTTLFDAKANELHSFGTEARNYLKYQPQGRFLLSAGFGNLNGNIDIWDLRSRKKVCEFVASNSTVCEWSPCGRFILTGILSPRLRVDNGVKIWWFAGKLLHVQLMDELYQTTWRPDTTDIPFPAELPPAPQPSASVAQFGPKAPTTAAKPAGAYRPPGARGSAAPDIFKRQEDGAAAAPAAATPRYVPGQRTPKPRTVPGAGAAAAMTNGTATPPNGKQNKKKKNGAAGSNAPTPAASAPSTPVQEVPPPVAQNTADDAEAEALQKKIRNLNKKLKAIQELKDRRDKGETLEGTQHKKIEGEGAILAELSVLEKAAGKAKK</sequence>
<dbReference type="PANTHER" id="PTHR13227">
    <property type="entry name" value="EUKARYOTIC TRANSLATION INITIATION FACTOR 2A"/>
    <property type="match status" value="1"/>
</dbReference>
<accession>A0A8H3YEZ4</accession>
<evidence type="ECO:0000256" key="7">
    <source>
        <dbReference type="ARBA" id="ARBA00022917"/>
    </source>
</evidence>
<evidence type="ECO:0000313" key="12">
    <source>
        <dbReference type="Proteomes" id="UP000620104"/>
    </source>
</evidence>
<feature type="compositionally biased region" description="Low complexity" evidence="9">
    <location>
        <begin position="488"/>
        <end position="509"/>
    </location>
</feature>
<comment type="function">
    <text evidence="8">Functions in the early steps of protein synthesis of a small number of specific mRNAs. Acts by directing the binding of methionyl-tRNAi to 40S ribosomal subunits. In contrast to the eIF-2 complex, it binds methionyl-tRNAi to 40S subunits in a codon-dependent manner, whereas the eIF-2 complex binds methionyl-tRNAi to 40S subunits in a GTP-dependent manner.</text>
</comment>
<feature type="domain" description="Translation initiation factor beta propellor-like" evidence="10">
    <location>
        <begin position="274"/>
        <end position="466"/>
    </location>
</feature>
<dbReference type="GO" id="GO:0003743">
    <property type="term" value="F:translation initiation factor activity"/>
    <property type="evidence" value="ECO:0007669"/>
    <property type="project" value="UniProtKB-UniRule"/>
</dbReference>
<dbReference type="EMBL" id="BLZA01000011">
    <property type="protein sequence ID" value="GHJ85196.1"/>
    <property type="molecule type" value="Genomic_DNA"/>
</dbReference>
<name>A0A8H3YEZ4_9TREE</name>
<dbReference type="GO" id="GO:0022627">
    <property type="term" value="C:cytosolic small ribosomal subunit"/>
    <property type="evidence" value="ECO:0007669"/>
    <property type="project" value="TreeGrafter"/>
</dbReference>
<dbReference type="AlphaFoldDB" id="A0A8H3YEZ4"/>
<dbReference type="InterPro" id="IPR013979">
    <property type="entry name" value="TIF_beta_prop-like"/>
</dbReference>
<dbReference type="Proteomes" id="UP000620104">
    <property type="component" value="Unassembled WGS sequence"/>
</dbReference>
<keyword evidence="12" id="KW-1185">Reference proteome</keyword>
<keyword evidence="5" id="KW-0677">Repeat</keyword>
<dbReference type="GO" id="GO:0000049">
    <property type="term" value="F:tRNA binding"/>
    <property type="evidence" value="ECO:0007669"/>
    <property type="project" value="UniProtKB-UniRule"/>
</dbReference>
<dbReference type="PANTHER" id="PTHR13227:SF0">
    <property type="entry name" value="EUKARYOTIC TRANSLATION INITIATION FACTOR 2A"/>
    <property type="match status" value="1"/>
</dbReference>
<dbReference type="GO" id="GO:0043022">
    <property type="term" value="F:ribosome binding"/>
    <property type="evidence" value="ECO:0007669"/>
    <property type="project" value="UniProtKB-UniRule"/>
</dbReference>
<organism evidence="11 12">
    <name type="scientific">Naganishia liquefaciens</name>
    <dbReference type="NCBI Taxonomy" id="104408"/>
    <lineage>
        <taxon>Eukaryota</taxon>
        <taxon>Fungi</taxon>
        <taxon>Dikarya</taxon>
        <taxon>Basidiomycota</taxon>
        <taxon>Agaricomycotina</taxon>
        <taxon>Tremellomycetes</taxon>
        <taxon>Filobasidiales</taxon>
        <taxon>Filobasidiaceae</taxon>
        <taxon>Naganishia</taxon>
    </lineage>
</organism>
<evidence type="ECO:0000256" key="6">
    <source>
        <dbReference type="ARBA" id="ARBA00022845"/>
    </source>
</evidence>
<gene>
    <name evidence="11" type="ORF">NliqN6_1598</name>
</gene>
<feature type="compositionally biased region" description="Low complexity" evidence="9">
    <location>
        <begin position="555"/>
        <end position="574"/>
    </location>
</feature>
<evidence type="ECO:0000259" key="10">
    <source>
        <dbReference type="Pfam" id="PF08662"/>
    </source>
</evidence>
<evidence type="ECO:0000313" key="11">
    <source>
        <dbReference type="EMBL" id="GHJ85196.1"/>
    </source>
</evidence>
<keyword evidence="6 8" id="KW-0810">Translation regulation</keyword>
<comment type="similarity">
    <text evidence="1 8">Belongs to the WD repeat EIF2A family.</text>
</comment>
<evidence type="ECO:0000256" key="2">
    <source>
        <dbReference type="ARBA" id="ARBA00013819"/>
    </source>
</evidence>
<dbReference type="GO" id="GO:0003729">
    <property type="term" value="F:mRNA binding"/>
    <property type="evidence" value="ECO:0007669"/>
    <property type="project" value="TreeGrafter"/>
</dbReference>